<dbReference type="InterPro" id="IPR013106">
    <property type="entry name" value="Ig_V-set"/>
</dbReference>
<dbReference type="InterPro" id="IPR036179">
    <property type="entry name" value="Ig-like_dom_sf"/>
</dbReference>
<evidence type="ECO:0000256" key="8">
    <source>
        <dbReference type="SAM" id="Phobius"/>
    </source>
</evidence>
<keyword evidence="8" id="KW-1133">Transmembrane helix</keyword>
<dbReference type="InterPro" id="IPR007110">
    <property type="entry name" value="Ig-like_dom"/>
</dbReference>
<organism evidence="10 11">
    <name type="scientific">Clarias magur</name>
    <name type="common">Asian catfish</name>
    <name type="synonym">Macropteronotus magur</name>
    <dbReference type="NCBI Taxonomy" id="1594786"/>
    <lineage>
        <taxon>Eukaryota</taxon>
        <taxon>Metazoa</taxon>
        <taxon>Chordata</taxon>
        <taxon>Craniata</taxon>
        <taxon>Vertebrata</taxon>
        <taxon>Euteleostomi</taxon>
        <taxon>Actinopterygii</taxon>
        <taxon>Neopterygii</taxon>
        <taxon>Teleostei</taxon>
        <taxon>Ostariophysi</taxon>
        <taxon>Siluriformes</taxon>
        <taxon>Clariidae</taxon>
        <taxon>Clarias</taxon>
    </lineage>
</organism>
<dbReference type="CDD" id="cd00099">
    <property type="entry name" value="IgV"/>
    <property type="match status" value="1"/>
</dbReference>
<dbReference type="GO" id="GO:0002376">
    <property type="term" value="P:immune system process"/>
    <property type="evidence" value="ECO:0007669"/>
    <property type="project" value="UniProtKB-KW"/>
</dbReference>
<feature type="domain" description="Ig-like" evidence="9">
    <location>
        <begin position="8"/>
        <end position="128"/>
    </location>
</feature>
<comment type="caution">
    <text evidence="10">The sequence shown here is derived from an EMBL/GenBank/DDBJ whole genome shotgun (WGS) entry which is preliminary data.</text>
</comment>
<keyword evidence="6" id="KW-1015">Disulfide bond</keyword>
<dbReference type="SMART" id="SM00409">
    <property type="entry name" value="IG"/>
    <property type="match status" value="1"/>
</dbReference>
<accession>A0A8J4WV14</accession>
<keyword evidence="4" id="KW-0391">Immunity</keyword>
<evidence type="ECO:0000256" key="7">
    <source>
        <dbReference type="ARBA" id="ARBA00023180"/>
    </source>
</evidence>
<evidence type="ECO:0000259" key="9">
    <source>
        <dbReference type="PROSITE" id="PS50835"/>
    </source>
</evidence>
<dbReference type="InterPro" id="IPR003599">
    <property type="entry name" value="Ig_sub"/>
</dbReference>
<dbReference type="AlphaFoldDB" id="A0A8J4WV14"/>
<evidence type="ECO:0000313" key="11">
    <source>
        <dbReference type="Proteomes" id="UP000727407"/>
    </source>
</evidence>
<keyword evidence="8" id="KW-0812">Transmembrane</keyword>
<dbReference type="PANTHER" id="PTHR19433">
    <property type="entry name" value="T-CELL RECEPTOR ALPHA CHAIN V REGION-RELATED"/>
    <property type="match status" value="1"/>
</dbReference>
<evidence type="ECO:0000256" key="5">
    <source>
        <dbReference type="ARBA" id="ARBA00023136"/>
    </source>
</evidence>
<protein>
    <submittedName>
        <fullName evidence="10">Putative immune-type receptor 12b</fullName>
    </submittedName>
</protein>
<evidence type="ECO:0000256" key="3">
    <source>
        <dbReference type="ARBA" id="ARBA00022729"/>
    </source>
</evidence>
<dbReference type="SUPFAM" id="SSF48726">
    <property type="entry name" value="Immunoglobulin"/>
    <property type="match status" value="1"/>
</dbReference>
<dbReference type="InterPro" id="IPR013783">
    <property type="entry name" value="Ig-like_fold"/>
</dbReference>
<reference evidence="10" key="1">
    <citation type="submission" date="2020-07" db="EMBL/GenBank/DDBJ databases">
        <title>Clarias magur genome sequencing, assembly and annotation.</title>
        <authorList>
            <person name="Kushwaha B."/>
            <person name="Kumar R."/>
            <person name="Das P."/>
            <person name="Joshi C.G."/>
            <person name="Kumar D."/>
            <person name="Nagpure N.S."/>
            <person name="Pandey M."/>
            <person name="Agarwal S."/>
            <person name="Srivastava S."/>
            <person name="Singh M."/>
            <person name="Sahoo L."/>
            <person name="Jayasankar P."/>
            <person name="Meher P.K."/>
            <person name="Koringa P.G."/>
            <person name="Iquebal M.A."/>
            <person name="Das S.P."/>
            <person name="Bit A."/>
            <person name="Patnaik S."/>
            <person name="Patel N."/>
            <person name="Shah T.M."/>
            <person name="Hinsu A."/>
            <person name="Jena J.K."/>
        </authorList>
    </citation>
    <scope>NUCLEOTIDE SEQUENCE</scope>
    <source>
        <strain evidence="10">CIFAMagur01</strain>
        <tissue evidence="10">Testis</tissue>
    </source>
</reference>
<evidence type="ECO:0000256" key="6">
    <source>
        <dbReference type="ARBA" id="ARBA00023157"/>
    </source>
</evidence>
<keyword evidence="3" id="KW-0732">Signal</keyword>
<sequence>MVQVKALPVFLCVMGLLSGTLCSLTLKAEVGDKVTIWCQHDLTNTGHVFWFKHTSDSVPLPIGCKKFMIPDSLAACYFFPESERIVMSVHDKNTSLTITAVNVSDTGLYYCSYVELNQVNFSNSTSLHVKGSDSPAVFFMLTLGFAAAGDSDSVNYAALEFSKMKTRRTKRHDEKVDPCAVYSAVAQSKNQVASVGLWLWLCRLMLRQCWLKRMLALILFVLMMVWKECYVSSAVV</sequence>
<dbReference type="InterPro" id="IPR052051">
    <property type="entry name" value="TCR_complex_component"/>
</dbReference>
<feature type="transmembrane region" description="Helical" evidence="8">
    <location>
        <begin position="210"/>
        <end position="226"/>
    </location>
</feature>
<evidence type="ECO:0000313" key="10">
    <source>
        <dbReference type="EMBL" id="KAF5891931.1"/>
    </source>
</evidence>
<keyword evidence="2" id="KW-1003">Cell membrane</keyword>
<dbReference type="Gene3D" id="2.60.40.10">
    <property type="entry name" value="Immunoglobulins"/>
    <property type="match status" value="1"/>
</dbReference>
<gene>
    <name evidence="10" type="ORF">DAT39_018361</name>
</gene>
<keyword evidence="10" id="KW-0675">Receptor</keyword>
<dbReference type="PROSITE" id="PS50835">
    <property type="entry name" value="IG_LIKE"/>
    <property type="match status" value="1"/>
</dbReference>
<keyword evidence="11" id="KW-1185">Reference proteome</keyword>
<dbReference type="Proteomes" id="UP000727407">
    <property type="component" value="Unassembled WGS sequence"/>
</dbReference>
<name>A0A8J4WV14_CLAMG</name>
<dbReference type="Pfam" id="PF07686">
    <property type="entry name" value="V-set"/>
    <property type="match status" value="1"/>
</dbReference>
<proteinExistence type="predicted"/>
<evidence type="ECO:0000256" key="2">
    <source>
        <dbReference type="ARBA" id="ARBA00022475"/>
    </source>
</evidence>
<keyword evidence="7" id="KW-0325">Glycoprotein</keyword>
<comment type="subcellular location">
    <subcellularLocation>
        <location evidence="1">Cell membrane</location>
    </subcellularLocation>
</comment>
<evidence type="ECO:0000256" key="1">
    <source>
        <dbReference type="ARBA" id="ARBA00004236"/>
    </source>
</evidence>
<dbReference type="GO" id="GO:0005886">
    <property type="term" value="C:plasma membrane"/>
    <property type="evidence" value="ECO:0007669"/>
    <property type="project" value="UniProtKB-SubCell"/>
</dbReference>
<dbReference type="EMBL" id="QNUK01000540">
    <property type="protein sequence ID" value="KAF5891931.1"/>
    <property type="molecule type" value="Genomic_DNA"/>
</dbReference>
<dbReference type="PANTHER" id="PTHR19433:SF111">
    <property type="entry name" value="T CELL RECEPTOR ALPHA VARIABLE 4"/>
    <property type="match status" value="1"/>
</dbReference>
<dbReference type="OrthoDB" id="9932608at2759"/>
<keyword evidence="5 8" id="KW-0472">Membrane</keyword>
<evidence type="ECO:0000256" key="4">
    <source>
        <dbReference type="ARBA" id="ARBA00022859"/>
    </source>
</evidence>
<dbReference type="GO" id="GO:0009617">
    <property type="term" value="P:response to bacterium"/>
    <property type="evidence" value="ECO:0007669"/>
    <property type="project" value="TreeGrafter"/>
</dbReference>
<feature type="transmembrane region" description="Helical" evidence="8">
    <location>
        <begin position="6"/>
        <end position="26"/>
    </location>
</feature>